<evidence type="ECO:0000313" key="1">
    <source>
        <dbReference type="EMBL" id="PES30846.1"/>
    </source>
</evidence>
<gene>
    <name evidence="1" type="ORF">CN497_23700</name>
</gene>
<protein>
    <submittedName>
        <fullName evidence="1">Uncharacterized protein</fullName>
    </submittedName>
</protein>
<accession>A0AAE5P4T6</accession>
<dbReference type="Proteomes" id="UP000220341">
    <property type="component" value="Unassembled WGS sequence"/>
</dbReference>
<name>A0AAE5P4T6_PRIMG</name>
<proteinExistence type="predicted"/>
<comment type="caution">
    <text evidence="1">The sequence shown here is derived from an EMBL/GenBank/DDBJ whole genome shotgun (WGS) entry which is preliminary data.</text>
</comment>
<sequence length="72" mass="8511">MTIIEIKEMIITLLNYQDSEINHVIGNRFELSYSKSFQHIRICDMENQTVSCYEEVEEASLSLYNLLHMNHS</sequence>
<dbReference type="EMBL" id="NTYW01000059">
    <property type="protein sequence ID" value="PES30846.1"/>
    <property type="molecule type" value="Genomic_DNA"/>
</dbReference>
<organism evidence="1 2">
    <name type="scientific">Priestia megaterium</name>
    <name type="common">Bacillus megaterium</name>
    <dbReference type="NCBI Taxonomy" id="1404"/>
    <lineage>
        <taxon>Bacteria</taxon>
        <taxon>Bacillati</taxon>
        <taxon>Bacillota</taxon>
        <taxon>Bacilli</taxon>
        <taxon>Bacillales</taxon>
        <taxon>Bacillaceae</taxon>
        <taxon>Priestia</taxon>
    </lineage>
</organism>
<reference evidence="1 2" key="1">
    <citation type="submission" date="2017-09" db="EMBL/GenBank/DDBJ databases">
        <title>Large-scale bioinformatics analysis of Bacillus genomes uncovers conserved roles of natural products in bacterial physiology.</title>
        <authorList>
            <consortium name="Agbiome Team Llc"/>
            <person name="Bleich R.M."/>
            <person name="Kirk G.J."/>
            <person name="Santa Maria K.C."/>
            <person name="Allen S.E."/>
            <person name="Farag S."/>
            <person name="Shank E.A."/>
            <person name="Bowers A."/>
        </authorList>
    </citation>
    <scope>NUCLEOTIDE SEQUENCE [LARGE SCALE GENOMIC DNA]</scope>
    <source>
        <strain evidence="1 2">AFS003013</strain>
    </source>
</reference>
<evidence type="ECO:0000313" key="2">
    <source>
        <dbReference type="Proteomes" id="UP000220341"/>
    </source>
</evidence>
<dbReference type="AlphaFoldDB" id="A0AAE5P4T6"/>